<protein>
    <recommendedName>
        <fullName evidence="5">Extracellular membrane protein CFEM domain-containing protein</fullName>
    </recommendedName>
</protein>
<evidence type="ECO:0008006" key="5">
    <source>
        <dbReference type="Google" id="ProtNLM"/>
    </source>
</evidence>
<dbReference type="EMBL" id="MU806000">
    <property type="protein sequence ID" value="KAJ3842603.1"/>
    <property type="molecule type" value="Genomic_DNA"/>
</dbReference>
<feature type="signal peptide" evidence="2">
    <location>
        <begin position="1"/>
        <end position="22"/>
    </location>
</feature>
<sequence>MYRISLWSSCAVLFAQVVLYTANRGTLAWGSLIPRQTDGDIPTQCQSICDPVISLIDTGCTIQACCTNTFIQNLTSCYECVGNLSQTTNYSIPQSTIDGVVEDCASVGLNITDPTLPGQNASRTLSSLHGSSTPVVNQTTITALSLTTSTFTQSTITSVNLTTPTSSSQNAPTSSSESSSTSPIGTTSPSTSGGEPTRHDRHGLTMLGSLSFAWGLLLSFN</sequence>
<feature type="compositionally biased region" description="Low complexity" evidence="1">
    <location>
        <begin position="160"/>
        <end position="195"/>
    </location>
</feature>
<gene>
    <name evidence="3" type="ORF">F5878DRAFT_377614</name>
</gene>
<name>A0AA38PGP0_9AGAR</name>
<dbReference type="Proteomes" id="UP001163846">
    <property type="component" value="Unassembled WGS sequence"/>
</dbReference>
<accession>A0AA38PGP0</accession>
<evidence type="ECO:0000256" key="1">
    <source>
        <dbReference type="SAM" id="MobiDB-lite"/>
    </source>
</evidence>
<evidence type="ECO:0000313" key="3">
    <source>
        <dbReference type="EMBL" id="KAJ3842603.1"/>
    </source>
</evidence>
<feature type="chain" id="PRO_5041445251" description="Extracellular membrane protein CFEM domain-containing protein" evidence="2">
    <location>
        <begin position="23"/>
        <end position="221"/>
    </location>
</feature>
<proteinExistence type="predicted"/>
<keyword evidence="4" id="KW-1185">Reference proteome</keyword>
<dbReference type="AlphaFoldDB" id="A0AA38PGP0"/>
<organism evidence="3 4">
    <name type="scientific">Lentinula raphanica</name>
    <dbReference type="NCBI Taxonomy" id="153919"/>
    <lineage>
        <taxon>Eukaryota</taxon>
        <taxon>Fungi</taxon>
        <taxon>Dikarya</taxon>
        <taxon>Basidiomycota</taxon>
        <taxon>Agaricomycotina</taxon>
        <taxon>Agaricomycetes</taxon>
        <taxon>Agaricomycetidae</taxon>
        <taxon>Agaricales</taxon>
        <taxon>Marasmiineae</taxon>
        <taxon>Omphalotaceae</taxon>
        <taxon>Lentinula</taxon>
    </lineage>
</organism>
<evidence type="ECO:0000313" key="4">
    <source>
        <dbReference type="Proteomes" id="UP001163846"/>
    </source>
</evidence>
<reference evidence="3" key="1">
    <citation type="submission" date="2022-08" db="EMBL/GenBank/DDBJ databases">
        <authorList>
            <consortium name="DOE Joint Genome Institute"/>
            <person name="Min B."/>
            <person name="Riley R."/>
            <person name="Sierra-Patev S."/>
            <person name="Naranjo-Ortiz M."/>
            <person name="Looney B."/>
            <person name="Konkel Z."/>
            <person name="Slot J.C."/>
            <person name="Sakamoto Y."/>
            <person name="Steenwyk J.L."/>
            <person name="Rokas A."/>
            <person name="Carro J."/>
            <person name="Camarero S."/>
            <person name="Ferreira P."/>
            <person name="Molpeceres G."/>
            <person name="Ruiz-Duenas F.J."/>
            <person name="Serrano A."/>
            <person name="Henrissat B."/>
            <person name="Drula E."/>
            <person name="Hughes K.W."/>
            <person name="Mata J.L."/>
            <person name="Ishikawa N.K."/>
            <person name="Vargas-Isla R."/>
            <person name="Ushijima S."/>
            <person name="Smith C.A."/>
            <person name="Ahrendt S."/>
            <person name="Andreopoulos W."/>
            <person name="He G."/>
            <person name="Labutti K."/>
            <person name="Lipzen A."/>
            <person name="Ng V."/>
            <person name="Sandor L."/>
            <person name="Barry K."/>
            <person name="Martinez A.T."/>
            <person name="Xiao Y."/>
            <person name="Gibbons J.G."/>
            <person name="Terashima K."/>
            <person name="Hibbett D.S."/>
            <person name="Grigoriev I.V."/>
        </authorList>
    </citation>
    <scope>NUCLEOTIDE SEQUENCE</scope>
    <source>
        <strain evidence="3">TFB9207</strain>
    </source>
</reference>
<evidence type="ECO:0000256" key="2">
    <source>
        <dbReference type="SAM" id="SignalP"/>
    </source>
</evidence>
<feature type="region of interest" description="Disordered" evidence="1">
    <location>
        <begin position="160"/>
        <end position="202"/>
    </location>
</feature>
<keyword evidence="2" id="KW-0732">Signal</keyword>
<comment type="caution">
    <text evidence="3">The sequence shown here is derived from an EMBL/GenBank/DDBJ whole genome shotgun (WGS) entry which is preliminary data.</text>
</comment>